<dbReference type="AlphaFoldDB" id="A0A4Z1T9C8"/>
<proteinExistence type="predicted"/>
<dbReference type="OrthoDB" id="10249023at2759"/>
<dbReference type="EMBL" id="VDLU01000002">
    <property type="protein sequence ID" value="TNJ29139.1"/>
    <property type="molecule type" value="Genomic_DNA"/>
</dbReference>
<keyword evidence="3" id="KW-1185">Reference proteome</keyword>
<reference evidence="2 3" key="1">
    <citation type="submission" date="2019-05" db="EMBL/GenBank/DDBJ databases">
        <title>The compact genome of Giardia muris reveals important steps in the evolution of intestinal protozoan parasites.</title>
        <authorList>
            <person name="Xu F."/>
            <person name="Jimenez-Gonzalez A."/>
            <person name="Einarsson E."/>
            <person name="Astvaldsson A."/>
            <person name="Peirasmaki D."/>
            <person name="Eckmann L."/>
            <person name="Andersson J.O."/>
            <person name="Svard S.G."/>
            <person name="Jerlstrom-Hultqvist J."/>
        </authorList>
    </citation>
    <scope>NUCLEOTIDE SEQUENCE [LARGE SCALE GENOMIC DNA]</scope>
    <source>
        <strain evidence="2 3">Roberts-Thomson</strain>
    </source>
</reference>
<evidence type="ECO:0000256" key="1">
    <source>
        <dbReference type="SAM" id="MobiDB-lite"/>
    </source>
</evidence>
<dbReference type="VEuPathDB" id="GiardiaDB:GMRT_15784"/>
<sequence length="497" mass="54518">MRSIITDKAARWASHAKYDERAVFQDLTNDLRRYCGSDPGATQGATKSLAATDDATVHETPNATMAITQGPLHDTQPTLAVGDAGVSGASNEIEHLPPVTRTPNTMRPMNTSACPTLWGYSRQQAIGRTTAGSMSHQRGLSTTLKNQIINAFPRTTAPTCVGCDEGTFPNKLSKSASAGTRRRAKKGRQGTGDDEDGDPSLAYAIKRGYIYVPPRMAGSTAPKPDFMRSMLSQTSYIQAADASANTLWRKQWDVTSHQNDYTLNRKATTGVGPFAQVYWSETDSGSKFTVTYDNKIAGYPNDPEGTLGISCMKPQYVPKDVPDGQKSLAITAPIDQTFAKTDSLRWGLAGGAPYIRNLTEDDVEKYLSAGRQLKYDNSTTQRRSYVPMSELAQQSAAEDRIECRRMWKEQYTKPPPVPKGVPVPMETTQQAATKLAVMNDEIIKQREDSLFRESLKKEVGKVYTPECAADWAMGLPGPRMREVDLVIKAVNLEPDGR</sequence>
<accession>A0A4Z1T9C8</accession>
<gene>
    <name evidence="2" type="ORF">GMRT_15784</name>
</gene>
<protein>
    <submittedName>
        <fullName evidence="2">Uncharacterized protein</fullName>
    </submittedName>
</protein>
<organism evidence="2 3">
    <name type="scientific">Giardia muris</name>
    <dbReference type="NCBI Taxonomy" id="5742"/>
    <lineage>
        <taxon>Eukaryota</taxon>
        <taxon>Metamonada</taxon>
        <taxon>Diplomonadida</taxon>
        <taxon>Hexamitidae</taxon>
        <taxon>Giardiinae</taxon>
        <taxon>Giardia</taxon>
    </lineage>
</organism>
<name>A0A4Z1T9C8_GIAMU</name>
<evidence type="ECO:0000313" key="3">
    <source>
        <dbReference type="Proteomes" id="UP000315496"/>
    </source>
</evidence>
<dbReference type="Proteomes" id="UP000315496">
    <property type="component" value="Chromosome 2"/>
</dbReference>
<feature type="region of interest" description="Disordered" evidence="1">
    <location>
        <begin position="165"/>
        <end position="199"/>
    </location>
</feature>
<comment type="caution">
    <text evidence="2">The sequence shown here is derived from an EMBL/GenBank/DDBJ whole genome shotgun (WGS) entry which is preliminary data.</text>
</comment>
<feature type="region of interest" description="Disordered" evidence="1">
    <location>
        <begin position="89"/>
        <end position="108"/>
    </location>
</feature>
<evidence type="ECO:0000313" key="2">
    <source>
        <dbReference type="EMBL" id="TNJ29139.1"/>
    </source>
</evidence>